<dbReference type="InterPro" id="IPR036514">
    <property type="entry name" value="SGNH_hydro_sf"/>
</dbReference>
<dbReference type="Gene3D" id="3.40.50.1110">
    <property type="entry name" value="SGNH hydrolase"/>
    <property type="match status" value="1"/>
</dbReference>
<dbReference type="SUPFAM" id="SSF52266">
    <property type="entry name" value="SGNH hydrolase"/>
    <property type="match status" value="1"/>
</dbReference>
<keyword evidence="3" id="KW-0378">Hydrolase</keyword>
<dbReference type="GO" id="GO:0016787">
    <property type="term" value="F:hydrolase activity"/>
    <property type="evidence" value="ECO:0007669"/>
    <property type="project" value="UniProtKB-KW"/>
</dbReference>
<dbReference type="Pfam" id="PF13472">
    <property type="entry name" value="Lipase_GDSL_2"/>
    <property type="match status" value="1"/>
</dbReference>
<accession>A0ABP9ATA7</accession>
<dbReference type="RefSeq" id="WP_345230627.1">
    <property type="nucleotide sequence ID" value="NZ_BAABIQ010000005.1"/>
</dbReference>
<evidence type="ECO:0000313" key="3">
    <source>
        <dbReference type="EMBL" id="GAA4784327.1"/>
    </source>
</evidence>
<keyword evidence="4" id="KW-1185">Reference proteome</keyword>
<keyword evidence="1" id="KW-0732">Signal</keyword>
<dbReference type="PANTHER" id="PTHR30383:SF5">
    <property type="entry name" value="SGNH HYDROLASE-TYPE ESTERASE DOMAIN-CONTAINING PROTEIN"/>
    <property type="match status" value="1"/>
</dbReference>
<feature type="chain" id="PRO_5046107057" evidence="1">
    <location>
        <begin position="22"/>
        <end position="224"/>
    </location>
</feature>
<evidence type="ECO:0000259" key="2">
    <source>
        <dbReference type="Pfam" id="PF13472"/>
    </source>
</evidence>
<feature type="signal peptide" evidence="1">
    <location>
        <begin position="1"/>
        <end position="21"/>
    </location>
</feature>
<dbReference type="PANTHER" id="PTHR30383">
    <property type="entry name" value="THIOESTERASE 1/PROTEASE 1/LYSOPHOSPHOLIPASE L1"/>
    <property type="match status" value="1"/>
</dbReference>
<evidence type="ECO:0000256" key="1">
    <source>
        <dbReference type="SAM" id="SignalP"/>
    </source>
</evidence>
<dbReference type="InterPro" id="IPR013830">
    <property type="entry name" value="SGNH_hydro"/>
</dbReference>
<dbReference type="InterPro" id="IPR051532">
    <property type="entry name" value="Ester_Hydrolysis_Enzymes"/>
</dbReference>
<name>A0ABP9ATA7_9SPHI</name>
<protein>
    <submittedName>
        <fullName evidence="3">SGNH/GDSL hydrolase family protein</fullName>
    </submittedName>
</protein>
<evidence type="ECO:0000313" key="4">
    <source>
        <dbReference type="Proteomes" id="UP001501411"/>
    </source>
</evidence>
<reference evidence="4" key="1">
    <citation type="journal article" date="2019" name="Int. J. Syst. Evol. Microbiol.">
        <title>The Global Catalogue of Microorganisms (GCM) 10K type strain sequencing project: providing services to taxonomists for standard genome sequencing and annotation.</title>
        <authorList>
            <consortium name="The Broad Institute Genomics Platform"/>
            <consortium name="The Broad Institute Genome Sequencing Center for Infectious Disease"/>
            <person name="Wu L."/>
            <person name="Ma J."/>
        </authorList>
    </citation>
    <scope>NUCLEOTIDE SEQUENCE [LARGE SCALE GENOMIC DNA]</scope>
    <source>
        <strain evidence="4">JCM 18200</strain>
    </source>
</reference>
<sequence length="224" mass="25680">MKKLRIKLGLLFLFLTLGLHAQQKEAYPFENEIIAFKKADSVKMPPKHGILFIGSSSIRVWDDLEQRFPNKPIIKRGVGGCQLADFPAYYMDAIVYPYEADKIFIYAGDNDLASGKTPDEVFESFKKLWRMIRAKQPKTPIYFLSIKYCNSRANLMDAVKKTNTKIAKFLKHQKNGTYIDVATSLLGADGKPDDGLFRPDRLHLNTKGYDHWQRIVQPYLDEGV</sequence>
<gene>
    <name evidence="3" type="ORF">GCM10023231_10030</name>
</gene>
<feature type="domain" description="SGNH hydrolase-type esterase" evidence="2">
    <location>
        <begin position="62"/>
        <end position="210"/>
    </location>
</feature>
<comment type="caution">
    <text evidence="3">The sequence shown here is derived from an EMBL/GenBank/DDBJ whole genome shotgun (WGS) entry which is preliminary data.</text>
</comment>
<organism evidence="3 4">
    <name type="scientific">Olivibacter ginsenosidimutans</name>
    <dbReference type="NCBI Taxonomy" id="1176537"/>
    <lineage>
        <taxon>Bacteria</taxon>
        <taxon>Pseudomonadati</taxon>
        <taxon>Bacteroidota</taxon>
        <taxon>Sphingobacteriia</taxon>
        <taxon>Sphingobacteriales</taxon>
        <taxon>Sphingobacteriaceae</taxon>
        <taxon>Olivibacter</taxon>
    </lineage>
</organism>
<dbReference type="Proteomes" id="UP001501411">
    <property type="component" value="Unassembled WGS sequence"/>
</dbReference>
<proteinExistence type="predicted"/>
<dbReference type="EMBL" id="BAABIQ010000005">
    <property type="protein sequence ID" value="GAA4784327.1"/>
    <property type="molecule type" value="Genomic_DNA"/>
</dbReference>